<reference evidence="2 3" key="1">
    <citation type="submission" date="2017-09" db="EMBL/GenBank/DDBJ databases">
        <title>Depth-based differentiation of microbial function through sediment-hosted aquifers and enrichment of novel symbionts in the deep terrestrial subsurface.</title>
        <authorList>
            <person name="Probst A.J."/>
            <person name="Ladd B."/>
            <person name="Jarett J.K."/>
            <person name="Geller-Mcgrath D.E."/>
            <person name="Sieber C.M."/>
            <person name="Emerson J.B."/>
            <person name="Anantharaman K."/>
            <person name="Thomas B.C."/>
            <person name="Malmstrom R."/>
            <person name="Stieglmeier M."/>
            <person name="Klingl A."/>
            <person name="Woyke T."/>
            <person name="Ryan C.M."/>
            <person name="Banfield J.F."/>
        </authorList>
    </citation>
    <scope>NUCLEOTIDE SEQUENCE [LARGE SCALE GENOMIC DNA]</scope>
    <source>
        <strain evidence="2">CG10_big_fil_rev_8_21_14_0_10_51_16</strain>
    </source>
</reference>
<dbReference type="InterPro" id="IPR051289">
    <property type="entry name" value="LAGLIDADG_Endonuclease"/>
</dbReference>
<dbReference type="PANTHER" id="PTHR36181">
    <property type="entry name" value="INTRON-ENCODED ENDONUCLEASE AI3-RELATED"/>
    <property type="match status" value="1"/>
</dbReference>
<dbReference type="AlphaFoldDB" id="A0A2H0REL8"/>
<dbReference type="EMBL" id="PCYI01000012">
    <property type="protein sequence ID" value="PIR44992.1"/>
    <property type="molecule type" value="Genomic_DNA"/>
</dbReference>
<dbReference type="Gene3D" id="3.10.28.10">
    <property type="entry name" value="Homing endonucleases"/>
    <property type="match status" value="1"/>
</dbReference>
<protein>
    <submittedName>
        <fullName evidence="2">Endonuclease</fullName>
    </submittedName>
</protein>
<accession>A0A2H0REL8</accession>
<organism evidence="2 3">
    <name type="scientific">Candidatus Vogelbacteria bacterium CG10_big_fil_rev_8_21_14_0_10_51_16</name>
    <dbReference type="NCBI Taxonomy" id="1975045"/>
    <lineage>
        <taxon>Bacteria</taxon>
        <taxon>Candidatus Vogeliibacteriota</taxon>
    </lineage>
</organism>
<proteinExistence type="predicted"/>
<evidence type="ECO:0000259" key="1">
    <source>
        <dbReference type="Pfam" id="PF00961"/>
    </source>
</evidence>
<sequence>MDEYNTPTLRRELSNYISGYVDGEGCFCVSFSKRPKLNMGWEVKPSFAVGQNYDRREVLDLMMEHFACGFLRRDYGDKTLKYEIRSLKELLSKVIPHFLAFPLKSAKQKDFLLFADICERMGRSEHLHTEGFKAIVDIACQMNSSSKRRYAKSEVFATSSQMKI</sequence>
<dbReference type="PANTHER" id="PTHR36181:SF2">
    <property type="entry name" value="INTRON-ENCODED ENDONUCLEASE AI3-RELATED"/>
    <property type="match status" value="1"/>
</dbReference>
<gene>
    <name evidence="2" type="ORF">COV10_01765</name>
</gene>
<keyword evidence="2" id="KW-0378">Hydrolase</keyword>
<feature type="domain" description="Homing endonuclease LAGLIDADG" evidence="1">
    <location>
        <begin position="17"/>
        <end position="118"/>
    </location>
</feature>
<dbReference type="InterPro" id="IPR004860">
    <property type="entry name" value="LAGLIDADG_dom"/>
</dbReference>
<dbReference type="SUPFAM" id="SSF55608">
    <property type="entry name" value="Homing endonucleases"/>
    <property type="match status" value="1"/>
</dbReference>
<dbReference type="InterPro" id="IPR027434">
    <property type="entry name" value="Homing_endonucl"/>
</dbReference>
<keyword evidence="2" id="KW-0255">Endonuclease</keyword>
<dbReference type="Pfam" id="PF00961">
    <property type="entry name" value="LAGLIDADG_1"/>
    <property type="match status" value="1"/>
</dbReference>
<dbReference type="Proteomes" id="UP000228767">
    <property type="component" value="Unassembled WGS sequence"/>
</dbReference>
<comment type="caution">
    <text evidence="2">The sequence shown here is derived from an EMBL/GenBank/DDBJ whole genome shotgun (WGS) entry which is preliminary data.</text>
</comment>
<evidence type="ECO:0000313" key="3">
    <source>
        <dbReference type="Proteomes" id="UP000228767"/>
    </source>
</evidence>
<evidence type="ECO:0000313" key="2">
    <source>
        <dbReference type="EMBL" id="PIR44992.1"/>
    </source>
</evidence>
<name>A0A2H0REL8_9BACT</name>
<dbReference type="GO" id="GO:0004519">
    <property type="term" value="F:endonuclease activity"/>
    <property type="evidence" value="ECO:0007669"/>
    <property type="project" value="UniProtKB-KW"/>
</dbReference>
<keyword evidence="2" id="KW-0540">Nuclease</keyword>